<dbReference type="RefSeq" id="WP_066636642.1">
    <property type="nucleotide sequence ID" value="NZ_CP014989.1"/>
</dbReference>
<evidence type="ECO:0000313" key="4">
    <source>
        <dbReference type="Proteomes" id="UP000092482"/>
    </source>
</evidence>
<dbReference type="Proteomes" id="UP000092482">
    <property type="component" value="Chromosome"/>
</dbReference>
<feature type="region of interest" description="Disordered" evidence="1">
    <location>
        <begin position="68"/>
        <end position="88"/>
    </location>
</feature>
<evidence type="ECO:0000256" key="1">
    <source>
        <dbReference type="SAM" id="MobiDB-lite"/>
    </source>
</evidence>
<dbReference type="KEGG" id="serj:SGUI_0802"/>
<name>A0A1B1N9W2_9MICO</name>
<dbReference type="OrthoDB" id="5243842at2"/>
<keyword evidence="4" id="KW-1185">Reference proteome</keyword>
<evidence type="ECO:0000313" key="3">
    <source>
        <dbReference type="EMBL" id="ANS78198.1"/>
    </source>
</evidence>
<dbReference type="STRING" id="1758689.SGUI_0802"/>
<dbReference type="AlphaFoldDB" id="A0A1B1N9W2"/>
<organism evidence="3 4">
    <name type="scientific">Serinicoccus hydrothermalis</name>
    <dbReference type="NCBI Taxonomy" id="1758689"/>
    <lineage>
        <taxon>Bacteria</taxon>
        <taxon>Bacillati</taxon>
        <taxon>Actinomycetota</taxon>
        <taxon>Actinomycetes</taxon>
        <taxon>Micrococcales</taxon>
        <taxon>Ornithinimicrobiaceae</taxon>
        <taxon>Serinicoccus</taxon>
    </lineage>
</organism>
<protein>
    <recommendedName>
        <fullName evidence="2">DUF6504 domain-containing protein</fullName>
    </recommendedName>
</protein>
<sequence length="126" mass="13931">MSRSYHEPVEVRTGAADEHGVRLDGAVVLDPDGGSPPVPTVFLWRGRVHLVRAVLGRWTQRVPWWRSEDARTSANPANPADEEPAAARPELERVVWRVEAGAGRASGTGVYDLVQGGRWWLERVAD</sequence>
<dbReference type="EMBL" id="CP014989">
    <property type="protein sequence ID" value="ANS78198.1"/>
    <property type="molecule type" value="Genomic_DNA"/>
</dbReference>
<proteinExistence type="predicted"/>
<dbReference type="InterPro" id="IPR045443">
    <property type="entry name" value="DUF6504"/>
</dbReference>
<accession>A0A1B1N9W2</accession>
<gene>
    <name evidence="3" type="ORF">SGUI_0802</name>
</gene>
<feature type="domain" description="DUF6504" evidence="2">
    <location>
        <begin position="2"/>
        <end position="126"/>
    </location>
</feature>
<dbReference type="Pfam" id="PF20114">
    <property type="entry name" value="DUF6504"/>
    <property type="match status" value="1"/>
</dbReference>
<reference evidence="3 4" key="1">
    <citation type="submission" date="2016-03" db="EMBL/GenBank/DDBJ databases">
        <title>Shallow-sea hydrothermal system.</title>
        <authorList>
            <person name="Tang K."/>
        </authorList>
    </citation>
    <scope>NUCLEOTIDE SEQUENCE [LARGE SCALE GENOMIC DNA]</scope>
    <source>
        <strain evidence="3 4">JLT9</strain>
    </source>
</reference>
<evidence type="ECO:0000259" key="2">
    <source>
        <dbReference type="Pfam" id="PF20114"/>
    </source>
</evidence>